<dbReference type="InterPro" id="IPR041726">
    <property type="entry name" value="ACAD10_11_N"/>
</dbReference>
<dbReference type="PANTHER" id="PTHR21310">
    <property type="entry name" value="AMINOGLYCOSIDE PHOSPHOTRANSFERASE-RELATED-RELATED"/>
    <property type="match status" value="1"/>
</dbReference>
<proteinExistence type="predicted"/>
<organism evidence="2 3">
    <name type="scientific">Mycolicibacter senuensis</name>
    <dbReference type="NCBI Taxonomy" id="386913"/>
    <lineage>
        <taxon>Bacteria</taxon>
        <taxon>Bacillati</taxon>
        <taxon>Actinomycetota</taxon>
        <taxon>Actinomycetes</taxon>
        <taxon>Mycobacteriales</taxon>
        <taxon>Mycobacteriaceae</taxon>
        <taxon>Mycolicibacter</taxon>
    </lineage>
</organism>
<dbReference type="Gene3D" id="3.30.200.20">
    <property type="entry name" value="Phosphorylase Kinase, domain 1"/>
    <property type="match status" value="1"/>
</dbReference>
<comment type="caution">
    <text evidence="2">The sequence shown here is derived from an EMBL/GenBank/DDBJ whole genome shotgun (WGS) entry which is preliminary data.</text>
</comment>
<dbReference type="Gene3D" id="3.90.1200.10">
    <property type="match status" value="1"/>
</dbReference>
<dbReference type="RefSeq" id="WP_085082066.1">
    <property type="nucleotide sequence ID" value="NZ_BLKV01000002.1"/>
</dbReference>
<dbReference type="PANTHER" id="PTHR21310:SF57">
    <property type="entry name" value="BLR2944 PROTEIN"/>
    <property type="match status" value="1"/>
</dbReference>
<dbReference type="InterPro" id="IPR051678">
    <property type="entry name" value="AGP_Transferase"/>
</dbReference>
<evidence type="ECO:0000313" key="2">
    <source>
        <dbReference type="EMBL" id="GFG72020.1"/>
    </source>
</evidence>
<feature type="domain" description="Aminoglycoside phosphotransferase" evidence="1">
    <location>
        <begin position="138"/>
        <end position="375"/>
    </location>
</feature>
<reference evidence="2 3" key="1">
    <citation type="journal article" date="2019" name="Emerg. Microbes Infect.">
        <title>Comprehensive subspecies identification of 175 nontuberculous mycobacteria species based on 7547 genomic profiles.</title>
        <authorList>
            <person name="Matsumoto Y."/>
            <person name="Kinjo T."/>
            <person name="Motooka D."/>
            <person name="Nabeya D."/>
            <person name="Jung N."/>
            <person name="Uechi K."/>
            <person name="Horii T."/>
            <person name="Iida T."/>
            <person name="Fujita J."/>
            <person name="Nakamura S."/>
        </authorList>
    </citation>
    <scope>NUCLEOTIDE SEQUENCE [LARGE SCALE GENOMIC DNA]</scope>
    <source>
        <strain evidence="2 3">JCM 16017</strain>
    </source>
</reference>
<dbReference type="CDD" id="cd05154">
    <property type="entry name" value="ACAD10_11_N-like"/>
    <property type="match status" value="1"/>
</dbReference>
<keyword evidence="3" id="KW-1185">Reference proteome</keyword>
<dbReference type="InterPro" id="IPR002575">
    <property type="entry name" value="Aminoglycoside_PTrfase"/>
</dbReference>
<sequence>MSGPGHVTAVDRHCARAYLINVADTLEHAIIPALEGSELSRARDCVTIVARLASRLTAPNDGAQQSLQRLAGLDSLTRDAVEADGAVFDAEEAAVTEVRSGVATPVDGGQRRFDPAALETYLRAHPLGGDATTIVESQPLTGGRSKQTVLLRQRGAASLPEHLVLRQDWDGSVVGTSVKPEFEVLRHTHAAGLRVPEPYLLEPSDGPLGAPFLLVGRIEGHIEGDVFDPPASETLALQFAEQLGRQHAIGDKPFERLPGIVERSFAPDQLDSELDGFEAIITKLGEPNTTITAALDWTRRHIADIAGPRVLVHGDLGFHNFLVHNGDLVGVLDWELAHLGHPAEDLGYVRGWMRKMLPWDRFIAAYHQAGGPNSAQVDVDFYTLWASLRLYSMLLQARVAIVSGALLDSEVTVCVVDYVPKLLHQTSVALREILAHR</sequence>
<protein>
    <recommendedName>
        <fullName evidence="1">Aminoglycoside phosphotransferase domain-containing protein</fullName>
    </recommendedName>
</protein>
<dbReference type="Proteomes" id="UP000465263">
    <property type="component" value="Unassembled WGS sequence"/>
</dbReference>
<dbReference type="EMBL" id="BLKV01000002">
    <property type="protein sequence ID" value="GFG72020.1"/>
    <property type="molecule type" value="Genomic_DNA"/>
</dbReference>
<dbReference type="Pfam" id="PF01636">
    <property type="entry name" value="APH"/>
    <property type="match status" value="1"/>
</dbReference>
<dbReference type="SUPFAM" id="SSF56112">
    <property type="entry name" value="Protein kinase-like (PK-like)"/>
    <property type="match status" value="1"/>
</dbReference>
<dbReference type="AlphaFoldDB" id="A0A7I9XR98"/>
<dbReference type="InterPro" id="IPR011009">
    <property type="entry name" value="Kinase-like_dom_sf"/>
</dbReference>
<name>A0A7I9XR98_9MYCO</name>
<accession>A0A7I9XR98</accession>
<gene>
    <name evidence="2" type="ORF">MSEN_37400</name>
</gene>
<dbReference type="OrthoDB" id="3806873at2"/>
<evidence type="ECO:0000313" key="3">
    <source>
        <dbReference type="Proteomes" id="UP000465263"/>
    </source>
</evidence>
<evidence type="ECO:0000259" key="1">
    <source>
        <dbReference type="Pfam" id="PF01636"/>
    </source>
</evidence>